<evidence type="ECO:0000313" key="1">
    <source>
        <dbReference type="EMBL" id="MBF7982659.1"/>
    </source>
</evidence>
<name>A0ABS0EC46_9GAMM</name>
<organism evidence="1 2">
    <name type="scientific">Rahnella laticis</name>
    <dbReference type="NCBI Taxonomy" id="2787622"/>
    <lineage>
        <taxon>Bacteria</taxon>
        <taxon>Pseudomonadati</taxon>
        <taxon>Pseudomonadota</taxon>
        <taxon>Gammaproteobacteria</taxon>
        <taxon>Enterobacterales</taxon>
        <taxon>Yersiniaceae</taxon>
        <taxon>Rahnella</taxon>
    </lineage>
</organism>
<comment type="caution">
    <text evidence="1">The sequence shown here is derived from an EMBL/GenBank/DDBJ whole genome shotgun (WGS) entry which is preliminary data.</text>
</comment>
<keyword evidence="2" id="KW-1185">Reference proteome</keyword>
<dbReference type="Proteomes" id="UP000636811">
    <property type="component" value="Unassembled WGS sequence"/>
</dbReference>
<evidence type="ECO:0000313" key="2">
    <source>
        <dbReference type="Proteomes" id="UP000636811"/>
    </source>
</evidence>
<dbReference type="EMBL" id="JADOBI010000018">
    <property type="protein sequence ID" value="MBF7982659.1"/>
    <property type="molecule type" value="Genomic_DNA"/>
</dbReference>
<reference evidence="1 2" key="1">
    <citation type="submission" date="2020-11" db="EMBL/GenBank/DDBJ databases">
        <title>Taxonomic investigation of Rahnella strains.</title>
        <authorList>
            <person name="Lee S.D."/>
        </authorList>
    </citation>
    <scope>NUCLEOTIDE SEQUENCE [LARGE SCALE GENOMIC DNA]</scope>
    <source>
        <strain evidence="1 2">SAP-17</strain>
    </source>
</reference>
<proteinExistence type="predicted"/>
<protein>
    <submittedName>
        <fullName evidence="1">Uncharacterized protein</fullName>
    </submittedName>
</protein>
<accession>A0ABS0EC46</accession>
<sequence length="141" mass="16837">MEKEKNYLSKEEQFIILIDKYITDTYSPEDEMYTYKLYLLFVGYHIKYFSPIPQYCCSTNNVDNIMQMFCSVFKCLKSNFIKKLGNKEVIFIQLNALVDYIEGNQSRLEQVYVELKAQYEMKEISREIVINKGSSRKRARL</sequence>
<dbReference type="RefSeq" id="WP_195816455.1">
    <property type="nucleotide sequence ID" value="NZ_JADOBI010000018.1"/>
</dbReference>
<gene>
    <name evidence="1" type="ORF">IV433_24945</name>
</gene>